<reference evidence="1" key="1">
    <citation type="submission" date="2020-12" db="EMBL/GenBank/DDBJ databases">
        <title>Leucobacter sp. CAS1, isolated from Chromium sludge.</title>
        <authorList>
            <person name="Xu Z."/>
        </authorList>
    </citation>
    <scope>NUCLEOTIDE SEQUENCE</scope>
    <source>
        <strain evidence="1">CSA1</strain>
    </source>
</reference>
<gene>
    <name evidence="1" type="ORF">JD276_00515</name>
</gene>
<name>A0A934Q612_9MICO</name>
<accession>A0A934Q612</accession>
<evidence type="ECO:0000313" key="2">
    <source>
        <dbReference type="Proteomes" id="UP000608530"/>
    </source>
</evidence>
<evidence type="ECO:0000313" key="1">
    <source>
        <dbReference type="EMBL" id="MBK0417522.1"/>
    </source>
</evidence>
<dbReference type="Pfam" id="PF14486">
    <property type="entry name" value="DUF4432"/>
    <property type="match status" value="1"/>
</dbReference>
<protein>
    <submittedName>
        <fullName evidence="1">DUF4432 family protein</fullName>
    </submittedName>
</protein>
<dbReference type="InterPro" id="IPR027839">
    <property type="entry name" value="DUF4432"/>
</dbReference>
<dbReference type="AlphaFoldDB" id="A0A934Q612"/>
<dbReference type="GO" id="GO:0030246">
    <property type="term" value="F:carbohydrate binding"/>
    <property type="evidence" value="ECO:0007669"/>
    <property type="project" value="InterPro"/>
</dbReference>
<proteinExistence type="predicted"/>
<dbReference type="EMBL" id="JAEHOH010000001">
    <property type="protein sequence ID" value="MBK0417522.1"/>
    <property type="molecule type" value="Genomic_DNA"/>
</dbReference>
<dbReference type="Gene3D" id="2.70.98.10">
    <property type="match status" value="1"/>
</dbReference>
<organism evidence="1 2">
    <name type="scientific">Leucobacter chromiisoli</name>
    <dbReference type="NCBI Taxonomy" id="2796471"/>
    <lineage>
        <taxon>Bacteria</taxon>
        <taxon>Bacillati</taxon>
        <taxon>Actinomycetota</taxon>
        <taxon>Actinomycetes</taxon>
        <taxon>Micrococcales</taxon>
        <taxon>Microbacteriaceae</taxon>
        <taxon>Leucobacter</taxon>
    </lineage>
</organism>
<sequence>MSEQDPLADTAAEAGALGLISSCESSVVSDGPEAGTRRIRLVSGDLDVELLPDRGLDLGVARVAGVPVSWVSPTGFPRRDLTADTGFARTFGGGLLATCGLQNFGPEQLEDGGGGAGSRVAHPMHGRYGSIPASVVRAEADETGAVVEGRVREAEVFGVDLELRRRVELPLGERAIRIRDVVVNRGALPAECMVLYHLNFGWPLVAEGTELRTGAEEVLPRDAAAEAGLEEWHRFPALSERYPEQVFSHRLPGGRSAEIGIAHPGGFTARVAYDPAQLPGLFQWRVAERGFAVLAVEPATAPTILGRADALARGLTRTLPPGGRFELGLEISFTGAPSLR</sequence>
<dbReference type="InterPro" id="IPR014718">
    <property type="entry name" value="GH-type_carb-bd"/>
</dbReference>
<dbReference type="Proteomes" id="UP000608530">
    <property type="component" value="Unassembled WGS sequence"/>
</dbReference>
<dbReference type="CDD" id="cd09023">
    <property type="entry name" value="Aldose_epim_Ec_c4013"/>
    <property type="match status" value="1"/>
</dbReference>
<keyword evidence="2" id="KW-1185">Reference proteome</keyword>
<comment type="caution">
    <text evidence="1">The sequence shown here is derived from an EMBL/GenBank/DDBJ whole genome shotgun (WGS) entry which is preliminary data.</text>
</comment>
<dbReference type="RefSeq" id="WP_200112689.1">
    <property type="nucleotide sequence ID" value="NZ_JAEHOH010000001.1"/>
</dbReference>